<proteinExistence type="predicted"/>
<sequence length="257" mass="29143">MAPLKHHKIRVIDFSVENLNLGSSAWMKTCDEVVRALEEHGCFIASYDRVSQEVHNAAFVASQEVHDLPVEVKVQNTLDAQGYGYVAQEANTPLYIRLSIENATTEQGVEEFAKLMWPSPYDTFSESVLTFTKALADLEQMVMRMVAKSYRIEKDYELLLGRRKGCGDIDKGWGVDSSSSFTFIFHGLSRGCLHGMVKWKNKSTVSQGLQIEIPQEVVDEDHPLQFKAFDHYKYIQYLDTTFDGYRMKGTIGAYCGI</sequence>
<protein>
    <submittedName>
        <fullName evidence="1">Uncharacterized protein</fullName>
    </submittedName>
</protein>
<name>A0ACB8YDF1_9ASTR</name>
<evidence type="ECO:0000313" key="1">
    <source>
        <dbReference type="EMBL" id="KAI3683431.1"/>
    </source>
</evidence>
<keyword evidence="2" id="KW-1185">Reference proteome</keyword>
<accession>A0ACB8YDF1</accession>
<comment type="caution">
    <text evidence="1">The sequence shown here is derived from an EMBL/GenBank/DDBJ whole genome shotgun (WGS) entry which is preliminary data.</text>
</comment>
<gene>
    <name evidence="1" type="ORF">L1987_83934</name>
</gene>
<dbReference type="Proteomes" id="UP001056120">
    <property type="component" value="Linkage Group LG28"/>
</dbReference>
<organism evidence="1 2">
    <name type="scientific">Smallanthus sonchifolius</name>
    <dbReference type="NCBI Taxonomy" id="185202"/>
    <lineage>
        <taxon>Eukaryota</taxon>
        <taxon>Viridiplantae</taxon>
        <taxon>Streptophyta</taxon>
        <taxon>Embryophyta</taxon>
        <taxon>Tracheophyta</taxon>
        <taxon>Spermatophyta</taxon>
        <taxon>Magnoliopsida</taxon>
        <taxon>eudicotyledons</taxon>
        <taxon>Gunneridae</taxon>
        <taxon>Pentapetalae</taxon>
        <taxon>asterids</taxon>
        <taxon>campanulids</taxon>
        <taxon>Asterales</taxon>
        <taxon>Asteraceae</taxon>
        <taxon>Asteroideae</taxon>
        <taxon>Heliantheae alliance</taxon>
        <taxon>Millerieae</taxon>
        <taxon>Smallanthus</taxon>
    </lineage>
</organism>
<reference evidence="2" key="1">
    <citation type="journal article" date="2022" name="Mol. Ecol. Resour.">
        <title>The genomes of chicory, endive, great burdock and yacon provide insights into Asteraceae palaeo-polyploidization history and plant inulin production.</title>
        <authorList>
            <person name="Fan W."/>
            <person name="Wang S."/>
            <person name="Wang H."/>
            <person name="Wang A."/>
            <person name="Jiang F."/>
            <person name="Liu H."/>
            <person name="Zhao H."/>
            <person name="Xu D."/>
            <person name="Zhang Y."/>
        </authorList>
    </citation>
    <scope>NUCLEOTIDE SEQUENCE [LARGE SCALE GENOMIC DNA]</scope>
    <source>
        <strain evidence="2">cv. Yunnan</strain>
    </source>
</reference>
<evidence type="ECO:0000313" key="2">
    <source>
        <dbReference type="Proteomes" id="UP001056120"/>
    </source>
</evidence>
<reference evidence="1 2" key="2">
    <citation type="journal article" date="2022" name="Mol. Ecol. Resour.">
        <title>The genomes of chicory, endive, great burdock and yacon provide insights into Asteraceae paleo-polyploidization history and plant inulin production.</title>
        <authorList>
            <person name="Fan W."/>
            <person name="Wang S."/>
            <person name="Wang H."/>
            <person name="Wang A."/>
            <person name="Jiang F."/>
            <person name="Liu H."/>
            <person name="Zhao H."/>
            <person name="Xu D."/>
            <person name="Zhang Y."/>
        </authorList>
    </citation>
    <scope>NUCLEOTIDE SEQUENCE [LARGE SCALE GENOMIC DNA]</scope>
    <source>
        <strain evidence="2">cv. Yunnan</strain>
        <tissue evidence="1">Leaves</tissue>
    </source>
</reference>
<dbReference type="EMBL" id="CM042045">
    <property type="protein sequence ID" value="KAI3683431.1"/>
    <property type="molecule type" value="Genomic_DNA"/>
</dbReference>